<feature type="transmembrane region" description="Helical" evidence="1">
    <location>
        <begin position="29"/>
        <end position="48"/>
    </location>
</feature>
<name>A0A4S4NE37_9BACT</name>
<reference evidence="2 3" key="1">
    <citation type="submission" date="2019-04" db="EMBL/GenBank/DDBJ databases">
        <title>Lewinella litorea sp. nov., isolated from a marine sand.</title>
        <authorList>
            <person name="Yoon J.-H."/>
        </authorList>
    </citation>
    <scope>NUCLEOTIDE SEQUENCE [LARGE SCALE GENOMIC DNA]</scope>
    <source>
        <strain evidence="2 3">HSMS-39</strain>
    </source>
</reference>
<keyword evidence="1" id="KW-0472">Membrane</keyword>
<accession>A0A4S4NE37</accession>
<evidence type="ECO:0000313" key="3">
    <source>
        <dbReference type="Proteomes" id="UP000308528"/>
    </source>
</evidence>
<sequence>MRPNERLIRHPGLEPLWRSVAREHRAKQLTAVGVVTVGLLVCLLSIPYSVWLPFAGALAASLGLFWLYRLLSEQPLDALREDLREQPERIVWVYSVVTERMPFGLNLMRSGTLYLYVDDGRVHDFNLRAEQLLLVTKTLNRLLPHAEFGYTKERELKYRGELTPTNRNQWPTSGKE</sequence>
<keyword evidence="1" id="KW-1133">Transmembrane helix</keyword>
<evidence type="ECO:0000256" key="1">
    <source>
        <dbReference type="SAM" id="Phobius"/>
    </source>
</evidence>
<evidence type="ECO:0000313" key="2">
    <source>
        <dbReference type="EMBL" id="THH36348.1"/>
    </source>
</evidence>
<dbReference type="Proteomes" id="UP000308528">
    <property type="component" value="Unassembled WGS sequence"/>
</dbReference>
<dbReference type="EMBL" id="SRSF01000010">
    <property type="protein sequence ID" value="THH36348.1"/>
    <property type="molecule type" value="Genomic_DNA"/>
</dbReference>
<keyword evidence="3" id="KW-1185">Reference proteome</keyword>
<keyword evidence="1" id="KW-0812">Transmembrane</keyword>
<dbReference type="OrthoDB" id="1492956at2"/>
<gene>
    <name evidence="2" type="ORF">E4021_15690</name>
</gene>
<proteinExistence type="predicted"/>
<dbReference type="RefSeq" id="WP_136460327.1">
    <property type="nucleotide sequence ID" value="NZ_SRSF01000010.1"/>
</dbReference>
<organism evidence="2 3">
    <name type="scientific">Neolewinella litorea</name>
    <dbReference type="NCBI Taxonomy" id="2562452"/>
    <lineage>
        <taxon>Bacteria</taxon>
        <taxon>Pseudomonadati</taxon>
        <taxon>Bacteroidota</taxon>
        <taxon>Saprospiria</taxon>
        <taxon>Saprospirales</taxon>
        <taxon>Lewinellaceae</taxon>
        <taxon>Neolewinella</taxon>
    </lineage>
</organism>
<dbReference type="AlphaFoldDB" id="A0A4S4NE37"/>
<comment type="caution">
    <text evidence="2">The sequence shown here is derived from an EMBL/GenBank/DDBJ whole genome shotgun (WGS) entry which is preliminary data.</text>
</comment>
<protein>
    <submittedName>
        <fullName evidence="2">Uncharacterized protein</fullName>
    </submittedName>
</protein>